<reference evidence="1" key="1">
    <citation type="submission" date="2019-10" db="EMBL/GenBank/DDBJ databases">
        <authorList>
            <consortium name="DOE Joint Genome Institute"/>
            <person name="Kuo A."/>
            <person name="Miyauchi S."/>
            <person name="Kiss E."/>
            <person name="Drula E."/>
            <person name="Kohler A."/>
            <person name="Sanchez-Garcia M."/>
            <person name="Andreopoulos B."/>
            <person name="Barry K.W."/>
            <person name="Bonito G."/>
            <person name="Buee M."/>
            <person name="Carver A."/>
            <person name="Chen C."/>
            <person name="Cichocki N."/>
            <person name="Clum A."/>
            <person name="Culley D."/>
            <person name="Crous P.W."/>
            <person name="Fauchery L."/>
            <person name="Girlanda M."/>
            <person name="Hayes R."/>
            <person name="Keri Z."/>
            <person name="Labutti K."/>
            <person name="Lipzen A."/>
            <person name="Lombard V."/>
            <person name="Magnuson J."/>
            <person name="Maillard F."/>
            <person name="Morin E."/>
            <person name="Murat C."/>
            <person name="Nolan M."/>
            <person name="Ohm R."/>
            <person name="Pangilinan J."/>
            <person name="Pereira M."/>
            <person name="Perotto S."/>
            <person name="Peter M."/>
            <person name="Riley R."/>
            <person name="Sitrit Y."/>
            <person name="Stielow B."/>
            <person name="Szollosi G."/>
            <person name="Zifcakova L."/>
            <person name="Stursova M."/>
            <person name="Spatafora J.W."/>
            <person name="Tedersoo L."/>
            <person name="Vaario L.-M."/>
            <person name="Yamada A."/>
            <person name="Yan M."/>
            <person name="Wang P."/>
            <person name="Xu J."/>
            <person name="Bruns T."/>
            <person name="Baldrian P."/>
            <person name="Vilgalys R."/>
            <person name="Henrissat B."/>
            <person name="Grigoriev I.V."/>
            <person name="Hibbett D."/>
            <person name="Nagy L.G."/>
            <person name="Martin F.M."/>
        </authorList>
    </citation>
    <scope>NUCLEOTIDE SEQUENCE</scope>
    <source>
        <strain evidence="1">P2</strain>
    </source>
</reference>
<gene>
    <name evidence="1" type="ORF">BDM02DRAFT_3273256</name>
</gene>
<sequence>MSFFNNNFVSTNFGYPSSEGNTFNGYSFGNDQFPNFATNDLDGPIAGPSRSQDWYLNPSNEGYQGSTLLDVSGNQFVSPYTLHADTHDFATGMNVNGLSAYERTVNIPAGSAGMSVAYLATTPFQTPATFAGPITPPPVLPQQSTCFLPPTPSYAAGTLQYGAYEQPLAGPSSTGQWSHIHPATSVDKGKAQATDHTPPTHPTPFEDDAWRYQQPRTTENYGTPIPQTVPGVPPNTDFPSPIAPSYGPQRSEGGAKGKGKATQRGRGKRKRDPSEPLPEGVDSSWEQTKDRFVWELLEEYHFRPAGRSINPETAFASLDRFIKEDLHRSPLAAKAATAKADKKESRVYEQYLTHILKELRRSEEGEAENETLVYTRVLQELGRELVPINDRRILREGHSSNRKDSNELDSRAKVKYRQVEQQRRATIRSLQDQISAFFLVPGQKKVTTGELLLFVVVYLRIGRLAFPGLIHPRPPQNRQQN</sequence>
<keyword evidence="2" id="KW-1185">Reference proteome</keyword>
<name>A0ACB6Z1H1_THEGA</name>
<comment type="caution">
    <text evidence="1">The sequence shown here is derived from an EMBL/GenBank/DDBJ whole genome shotgun (WGS) entry which is preliminary data.</text>
</comment>
<reference evidence="1" key="2">
    <citation type="journal article" date="2020" name="Nat. Commun.">
        <title>Large-scale genome sequencing of mycorrhizal fungi provides insights into the early evolution of symbiotic traits.</title>
        <authorList>
            <person name="Miyauchi S."/>
            <person name="Kiss E."/>
            <person name="Kuo A."/>
            <person name="Drula E."/>
            <person name="Kohler A."/>
            <person name="Sanchez-Garcia M."/>
            <person name="Morin E."/>
            <person name="Andreopoulos B."/>
            <person name="Barry K.W."/>
            <person name="Bonito G."/>
            <person name="Buee M."/>
            <person name="Carver A."/>
            <person name="Chen C."/>
            <person name="Cichocki N."/>
            <person name="Clum A."/>
            <person name="Culley D."/>
            <person name="Crous P.W."/>
            <person name="Fauchery L."/>
            <person name="Girlanda M."/>
            <person name="Hayes R.D."/>
            <person name="Keri Z."/>
            <person name="LaButti K."/>
            <person name="Lipzen A."/>
            <person name="Lombard V."/>
            <person name="Magnuson J."/>
            <person name="Maillard F."/>
            <person name="Murat C."/>
            <person name="Nolan M."/>
            <person name="Ohm R.A."/>
            <person name="Pangilinan J."/>
            <person name="Pereira M.F."/>
            <person name="Perotto S."/>
            <person name="Peter M."/>
            <person name="Pfister S."/>
            <person name="Riley R."/>
            <person name="Sitrit Y."/>
            <person name="Stielow J.B."/>
            <person name="Szollosi G."/>
            <person name="Zifcakova L."/>
            <person name="Stursova M."/>
            <person name="Spatafora J.W."/>
            <person name="Tedersoo L."/>
            <person name="Vaario L.M."/>
            <person name="Yamada A."/>
            <person name="Yan M."/>
            <person name="Wang P."/>
            <person name="Xu J."/>
            <person name="Bruns T."/>
            <person name="Baldrian P."/>
            <person name="Vilgalys R."/>
            <person name="Dunand C."/>
            <person name="Henrissat B."/>
            <person name="Grigoriev I.V."/>
            <person name="Hibbett D."/>
            <person name="Nagy L.G."/>
            <person name="Martin F.M."/>
        </authorList>
    </citation>
    <scope>NUCLEOTIDE SEQUENCE</scope>
    <source>
        <strain evidence="1">P2</strain>
    </source>
</reference>
<accession>A0ACB6Z1H1</accession>
<protein>
    <submittedName>
        <fullName evidence="1">Uncharacterized protein</fullName>
    </submittedName>
</protein>
<evidence type="ECO:0000313" key="1">
    <source>
        <dbReference type="EMBL" id="KAF9642976.1"/>
    </source>
</evidence>
<proteinExistence type="predicted"/>
<dbReference type="EMBL" id="MU118307">
    <property type="protein sequence ID" value="KAF9642976.1"/>
    <property type="molecule type" value="Genomic_DNA"/>
</dbReference>
<dbReference type="Proteomes" id="UP000886501">
    <property type="component" value="Unassembled WGS sequence"/>
</dbReference>
<evidence type="ECO:0000313" key="2">
    <source>
        <dbReference type="Proteomes" id="UP000886501"/>
    </source>
</evidence>
<organism evidence="1 2">
    <name type="scientific">Thelephora ganbajun</name>
    <name type="common">Ganba fungus</name>
    <dbReference type="NCBI Taxonomy" id="370292"/>
    <lineage>
        <taxon>Eukaryota</taxon>
        <taxon>Fungi</taxon>
        <taxon>Dikarya</taxon>
        <taxon>Basidiomycota</taxon>
        <taxon>Agaricomycotina</taxon>
        <taxon>Agaricomycetes</taxon>
        <taxon>Thelephorales</taxon>
        <taxon>Thelephoraceae</taxon>
        <taxon>Thelephora</taxon>
    </lineage>
</organism>